<dbReference type="AlphaFoldDB" id="A0A3B1D612"/>
<dbReference type="InterPro" id="IPR043502">
    <property type="entry name" value="DNA/RNA_pol_sf"/>
</dbReference>
<name>A0A3B1D612_9ZZZZ</name>
<dbReference type="EMBL" id="UOGD01000267">
    <property type="protein sequence ID" value="VAX24157.1"/>
    <property type="molecule type" value="Genomic_DNA"/>
</dbReference>
<dbReference type="InterPro" id="IPR030931">
    <property type="entry name" value="Group_II_RT_mat"/>
</dbReference>
<dbReference type="EC" id="2.7.7.49" evidence="2"/>
<keyword evidence="2" id="KW-0695">RNA-directed DNA polymerase</keyword>
<dbReference type="InterPro" id="IPR051083">
    <property type="entry name" value="GrpII_Intron_Splice-Mob/Def"/>
</dbReference>
<dbReference type="PANTHER" id="PTHR34047:SF8">
    <property type="entry name" value="PROTEIN YKFC"/>
    <property type="match status" value="1"/>
</dbReference>
<dbReference type="Pfam" id="PF08388">
    <property type="entry name" value="GIIM"/>
    <property type="match status" value="1"/>
</dbReference>
<protein>
    <submittedName>
        <fullName evidence="2">Retron-type RNA-directed DNA polymerase</fullName>
        <ecNumber evidence="2">2.7.7.49</ecNumber>
    </submittedName>
</protein>
<feature type="domain" description="Reverse transcriptase" evidence="1">
    <location>
        <begin position="94"/>
        <end position="329"/>
    </location>
</feature>
<reference evidence="2" key="1">
    <citation type="submission" date="2018-06" db="EMBL/GenBank/DDBJ databases">
        <authorList>
            <person name="Zhirakovskaya E."/>
        </authorList>
    </citation>
    <scope>NUCLEOTIDE SEQUENCE</scope>
</reference>
<evidence type="ECO:0000259" key="1">
    <source>
        <dbReference type="PROSITE" id="PS50878"/>
    </source>
</evidence>
<accession>A0A3B1D612</accession>
<dbReference type="CDD" id="cd01651">
    <property type="entry name" value="RT_G2_intron"/>
    <property type="match status" value="1"/>
</dbReference>
<proteinExistence type="predicted"/>
<dbReference type="SUPFAM" id="SSF56672">
    <property type="entry name" value="DNA/RNA polymerases"/>
    <property type="match status" value="1"/>
</dbReference>
<dbReference type="NCBIfam" id="TIGR04416">
    <property type="entry name" value="group_II_RT_mat"/>
    <property type="match status" value="1"/>
</dbReference>
<dbReference type="GO" id="GO:0003964">
    <property type="term" value="F:RNA-directed DNA polymerase activity"/>
    <property type="evidence" value="ECO:0007669"/>
    <property type="project" value="UniProtKB-KW"/>
</dbReference>
<gene>
    <name evidence="2" type="ORF">MNBD_IGNAVI01-681</name>
</gene>
<evidence type="ECO:0000313" key="2">
    <source>
        <dbReference type="EMBL" id="VAX24157.1"/>
    </source>
</evidence>
<dbReference type="Pfam" id="PF00078">
    <property type="entry name" value="RVT_1"/>
    <property type="match status" value="1"/>
</dbReference>
<organism evidence="2">
    <name type="scientific">hydrothermal vent metagenome</name>
    <dbReference type="NCBI Taxonomy" id="652676"/>
    <lineage>
        <taxon>unclassified sequences</taxon>
        <taxon>metagenomes</taxon>
        <taxon>ecological metagenomes</taxon>
    </lineage>
</organism>
<sequence>MKDRTAYIDESLLLSPSSAMTDERVRVFQRKLYIRAKQDKDFKAYSLKDKMCLDYVLVESWRRVKQNYSKGAGVDKVSFSDIENYGLHRFLTELQTELRTNTYQCSPVRNVEIPKEKKGEFRMLGIPTIKDRIVQMAVKMLIEPLWEADFIETSYGFRPKRGAKDAIKQIKKNLYDGHQFIYDADLSKYFDTIPHDKLFILLKERIKDKGILDIIGQWLTAPKQLRNGELLKTGAGTPQGGVISPLLSNIYLHAFDRIVTNPKGKFAKANIRIVRYADDFVLMGNYYYSKEILSYLNSLMNRMGLTINKEKTTILHINKKSLHFLGFEFRMIRSKFSWNSKNYTNVRPSMKSRSKLFTQIRELLRKRRHWEIEPMIYKLNSLLIGWLNYFSISKVTHIWETIKVIIKHLDYKLFKWLKSKGRKAHKVLRQHPYSTFVKSKGLLDLEKYARLKTLAKAQ</sequence>
<dbReference type="PROSITE" id="PS50878">
    <property type="entry name" value="RT_POL"/>
    <property type="match status" value="1"/>
</dbReference>
<keyword evidence="2" id="KW-0548">Nucleotidyltransferase</keyword>
<dbReference type="PANTHER" id="PTHR34047">
    <property type="entry name" value="NUCLEAR INTRON MATURASE 1, MITOCHONDRIAL-RELATED"/>
    <property type="match status" value="1"/>
</dbReference>
<keyword evidence="2" id="KW-0808">Transferase</keyword>
<dbReference type="InterPro" id="IPR013597">
    <property type="entry name" value="Mat_intron_G2"/>
</dbReference>
<dbReference type="InterPro" id="IPR000477">
    <property type="entry name" value="RT_dom"/>
</dbReference>